<dbReference type="EMBL" id="JARKIF010000223">
    <property type="protein sequence ID" value="KAJ7602533.1"/>
    <property type="molecule type" value="Genomic_DNA"/>
</dbReference>
<evidence type="ECO:0008006" key="4">
    <source>
        <dbReference type="Google" id="ProtNLM"/>
    </source>
</evidence>
<feature type="chain" id="PRO_5042047133" description="Extracellular membrane protein CFEM domain-containing protein" evidence="1">
    <location>
        <begin position="22"/>
        <end position="75"/>
    </location>
</feature>
<sequence length="75" mass="7915">MFAVVKSTLLALLALAAYVQAMPSEAIVKRDCVEVCSGVFAACGTSNSCSKAYQLCLGSCNHQVCPRDLEGRIVC</sequence>
<organism evidence="2 3">
    <name type="scientific">Roridomyces roridus</name>
    <dbReference type="NCBI Taxonomy" id="1738132"/>
    <lineage>
        <taxon>Eukaryota</taxon>
        <taxon>Fungi</taxon>
        <taxon>Dikarya</taxon>
        <taxon>Basidiomycota</taxon>
        <taxon>Agaricomycotina</taxon>
        <taxon>Agaricomycetes</taxon>
        <taxon>Agaricomycetidae</taxon>
        <taxon>Agaricales</taxon>
        <taxon>Marasmiineae</taxon>
        <taxon>Mycenaceae</taxon>
        <taxon>Roridomyces</taxon>
    </lineage>
</organism>
<protein>
    <recommendedName>
        <fullName evidence="4">Extracellular membrane protein CFEM domain-containing protein</fullName>
    </recommendedName>
</protein>
<dbReference type="Proteomes" id="UP001221142">
    <property type="component" value="Unassembled WGS sequence"/>
</dbReference>
<proteinExistence type="predicted"/>
<name>A0AAD7F5J8_9AGAR</name>
<dbReference type="AlphaFoldDB" id="A0AAD7F5J8"/>
<evidence type="ECO:0000313" key="2">
    <source>
        <dbReference type="EMBL" id="KAJ7602533.1"/>
    </source>
</evidence>
<comment type="caution">
    <text evidence="2">The sequence shown here is derived from an EMBL/GenBank/DDBJ whole genome shotgun (WGS) entry which is preliminary data.</text>
</comment>
<keyword evidence="1" id="KW-0732">Signal</keyword>
<reference evidence="2" key="1">
    <citation type="submission" date="2023-03" db="EMBL/GenBank/DDBJ databases">
        <title>Massive genome expansion in bonnet fungi (Mycena s.s.) driven by repeated elements and novel gene families across ecological guilds.</title>
        <authorList>
            <consortium name="Lawrence Berkeley National Laboratory"/>
            <person name="Harder C.B."/>
            <person name="Miyauchi S."/>
            <person name="Viragh M."/>
            <person name="Kuo A."/>
            <person name="Thoen E."/>
            <person name="Andreopoulos B."/>
            <person name="Lu D."/>
            <person name="Skrede I."/>
            <person name="Drula E."/>
            <person name="Henrissat B."/>
            <person name="Morin E."/>
            <person name="Kohler A."/>
            <person name="Barry K."/>
            <person name="LaButti K."/>
            <person name="Morin E."/>
            <person name="Salamov A."/>
            <person name="Lipzen A."/>
            <person name="Mereny Z."/>
            <person name="Hegedus B."/>
            <person name="Baldrian P."/>
            <person name="Stursova M."/>
            <person name="Weitz H."/>
            <person name="Taylor A."/>
            <person name="Grigoriev I.V."/>
            <person name="Nagy L.G."/>
            <person name="Martin F."/>
            <person name="Kauserud H."/>
        </authorList>
    </citation>
    <scope>NUCLEOTIDE SEQUENCE</scope>
    <source>
        <strain evidence="2">9284</strain>
    </source>
</reference>
<feature type="signal peptide" evidence="1">
    <location>
        <begin position="1"/>
        <end position="21"/>
    </location>
</feature>
<evidence type="ECO:0000256" key="1">
    <source>
        <dbReference type="SAM" id="SignalP"/>
    </source>
</evidence>
<evidence type="ECO:0000313" key="3">
    <source>
        <dbReference type="Proteomes" id="UP001221142"/>
    </source>
</evidence>
<keyword evidence="3" id="KW-1185">Reference proteome</keyword>
<gene>
    <name evidence="2" type="ORF">FB45DRAFT_1046953</name>
</gene>
<accession>A0AAD7F5J8</accession>